<dbReference type="GO" id="GO:0016020">
    <property type="term" value="C:membrane"/>
    <property type="evidence" value="ECO:0007669"/>
    <property type="project" value="InterPro"/>
</dbReference>
<feature type="coiled-coil region" evidence="2">
    <location>
        <begin position="26"/>
        <end position="53"/>
    </location>
</feature>
<dbReference type="GO" id="GO:0005576">
    <property type="term" value="C:extracellular region"/>
    <property type="evidence" value="ECO:0007669"/>
    <property type="project" value="InterPro"/>
</dbReference>
<dbReference type="Gene3D" id="1.20.1270.90">
    <property type="entry name" value="AF1782-like"/>
    <property type="match status" value="1"/>
</dbReference>
<feature type="domain" description="Peptidase M26 C-terminal" evidence="4">
    <location>
        <begin position="1220"/>
        <end position="1882"/>
    </location>
</feature>
<dbReference type="Proteomes" id="UP000757900">
    <property type="component" value="Unassembled WGS sequence"/>
</dbReference>
<evidence type="ECO:0000313" key="6">
    <source>
        <dbReference type="Proteomes" id="UP000757900"/>
    </source>
</evidence>
<dbReference type="EMBL" id="JABZFV010000002">
    <property type="protein sequence ID" value="MBF0934158.1"/>
    <property type="molecule type" value="Genomic_DNA"/>
</dbReference>
<evidence type="ECO:0000259" key="4">
    <source>
        <dbReference type="Pfam" id="PF07580"/>
    </source>
</evidence>
<name>A0A929QRY1_ABIDE</name>
<feature type="coiled-coil region" evidence="2">
    <location>
        <begin position="201"/>
        <end position="314"/>
    </location>
</feature>
<sequence length="1885" mass="208644">MTLKTANDQLGALSGMALVGKKPSTIKSFEERVAQVKEKLKNLNNQAQELKGQPDTTEQATIDALAQQVQDLVNLSTNLADILVDQADKSPLETAMAALAEKVKTAKALDLSDKTPSSQQALADEIRKIQATLQNAQSVVKDPEVSDVDVEAMTRSVVNQAKSLEAAIKALQAKADTKALAAALALLDAPVNTDQKTPQSIANYQQALDSLRDSLEATRAQAQAILDDPEAKQEQVDKTLVAVNEVQAKLDQAKALLRQQADKSALEEAKNNLDQAIQKPVVTDQKRPKTVQTYQAAKDLALQLSQEAAQLLKDLNATPEEVLASTEKLNKAFQQLELAEAGILDLVDKADLQRALTQLNLPVDTTGKTPRSVNDFSQALAGHQATIDQAKAKAQVLIANQDATPEEVAAAIEAVKDAQALKDQAQALLMDRANKEALGQQVEATQEVVANRYTPASFQKVADQLKAAQAVLEDGDSSQEAVDQATQALREALAQLEQVEPKYTAVNVEEPASDLSRSVTVRYQLEDPNQLYRGGKVQVFQGDRLVKTVPIQDLTASIDGLDYHVPYRLHTVMDYVNQQGAQSKDQLEDQAVELDLKKIELKQIKGVQLFHRQADGSHQLMASLSQIPSDLSNYYVKVQSDRFKDVYLPVASIETVSHDGQSYYQVTTQAPELVQNQGGSSDYHQGYQFLVGQERPADGNVHYSFKSLLEAIRQNPAGDYILGANLSASEVSLAANATAYFVGTFTGTLSGQTADGTQHAIYNLVAPLFDQLNQATIKHLDLKKVAIESGNSIAALAKRATNSTISDVAVSGRVSGTTNVAGIVHTVVGGSRLENVRFQGEISQSGQPNQAQEVGGLVGLLEQSNVTNAYVDAKLNVNLNAQSTRAGVAFGRVVSSQGKAVVKNVLVKGSLNNTGSTVQGRSGGQVGGVVGSTWMNGRLENIISDVVVTNGYRVYGDNGAISEGYIRNDQVAWKVTERVTGVEEPGFNPVKASQADVDKLASQLEAAGGVLTDTPASSYVDQINQQATDYSRLANYQANRAQAYANMEKLLPFYNKEQIVKYGNLVAPDSKLATQVLLAVTPMQGNAFVTDYNQAMDRIMLHFADKSVQYLALGAKSEFKQTGVVEYQLEDSGLIYTPNQVLKSVDDVMNAVLDIMKETGLSSDAVWQAAGVNNLYTDVSARVKNDRRTALENKLGRSATEEEIAEDLEVYRREQRAYQIETLFFNATFGAFQDTLANDLVKIIRQEANYLGDNEQARAALIQKLKDNRGALLLGLAYLQDHYRVNFGDLNLGEIATYQTDFFGNQKSIIDKLIQIGSQGIQPLRSVNSAKTYNRVLSADSKLPTVLDYLSYFRELWTKFDQYEWFRDATKANVTMEERPSLEEGLNKSPYKVYDRLSVPDYRDYILPLLNLKKSRIFLVSNVLSLTLGSTDRRPNLTPEEFDRRVKALADRQQMHVDTWYRVALPAVKDRMARKNAMLIWDGYANGKNGGWYDGLGNDTSNKPVKYPSMGIKEFFGRIGRVYGNNGAGAYADTNNGIYFVFTDILEDYIGTSHYTHEVVHNMERSVYLGGNGWRPEEVWEEYAQGLLQSPEGPEFDHIGLNTSFDWSDKANRLYNATPSRFQSADDWGQYVHRLFDILYLLDYAEAKAVLEKGPDAMKQWFNRFINVPNGPNHVNNKVVEISDEEWTNFNIQSIDDFIDRSLAPKRYFRNGFETDRNSYERVNMFNPMYGTGQNDKGSPGGWWFKRMAWELMGYKGYKDGFIPYASNQLERQARTDGQTLNDNYIIQKISNGDFQDLNAFKKAMFKERLDKVANGATLRPITVRDRQVSTLADIQALMKEAVDRVLSARQTGNMRNDVYNLKREIYLQLFKASDDFRQSIFANE</sequence>
<evidence type="ECO:0000313" key="5">
    <source>
        <dbReference type="EMBL" id="MBF0934158.1"/>
    </source>
</evidence>
<gene>
    <name evidence="5" type="ORF">HXK00_00765</name>
</gene>
<comment type="caution">
    <text evidence="5">The sequence shown here is derived from an EMBL/GenBank/DDBJ whole genome shotgun (WGS) entry which is preliminary data.</text>
</comment>
<dbReference type="Pfam" id="PF07580">
    <property type="entry name" value="Peptidase_M26_C"/>
    <property type="match status" value="2"/>
</dbReference>
<keyword evidence="1" id="KW-0378">Hydrolase</keyword>
<feature type="domain" description="Peptidase M26 N-terminal" evidence="3">
    <location>
        <begin position="560"/>
        <end position="812"/>
    </location>
</feature>
<dbReference type="InterPro" id="IPR008006">
    <property type="entry name" value="Peptidase_M26_N_dom"/>
</dbReference>
<dbReference type="InterPro" id="IPR011505">
    <property type="entry name" value="Peptidase_M26_C_dom"/>
</dbReference>
<protein>
    <submittedName>
        <fullName evidence="5">FIVAR domain-containing protein</fullName>
    </submittedName>
</protein>
<keyword evidence="2" id="KW-0175">Coiled coil</keyword>
<evidence type="ECO:0000259" key="3">
    <source>
        <dbReference type="Pfam" id="PF05342"/>
    </source>
</evidence>
<dbReference type="GO" id="GO:0004222">
    <property type="term" value="F:metalloendopeptidase activity"/>
    <property type="evidence" value="ECO:0007669"/>
    <property type="project" value="InterPro"/>
</dbReference>
<accession>A0A929QRY1</accession>
<dbReference type="GO" id="GO:0008270">
    <property type="term" value="F:zinc ion binding"/>
    <property type="evidence" value="ECO:0007669"/>
    <property type="project" value="InterPro"/>
</dbReference>
<feature type="coiled-coil region" evidence="2">
    <location>
        <begin position="119"/>
        <end position="174"/>
    </location>
</feature>
<evidence type="ECO:0000256" key="2">
    <source>
        <dbReference type="SAM" id="Coils"/>
    </source>
</evidence>
<proteinExistence type="predicted"/>
<dbReference type="Gene3D" id="2.160.20.110">
    <property type="match status" value="1"/>
</dbReference>
<feature type="domain" description="Peptidase M26 C-terminal" evidence="4">
    <location>
        <begin position="1124"/>
        <end position="1173"/>
    </location>
</feature>
<dbReference type="Pfam" id="PF05342">
    <property type="entry name" value="Peptidase_M26_N"/>
    <property type="match status" value="1"/>
</dbReference>
<reference evidence="5" key="1">
    <citation type="submission" date="2020-04" db="EMBL/GenBank/DDBJ databases">
        <title>Deep metagenomics examines the oral microbiome during advanced dental caries in children, revealing novel taxa and co-occurrences with host molecules.</title>
        <authorList>
            <person name="Baker J.L."/>
            <person name="Morton J.T."/>
            <person name="Dinis M."/>
            <person name="Alvarez R."/>
            <person name="Tran N.C."/>
            <person name="Knight R."/>
            <person name="Edlund A."/>
        </authorList>
    </citation>
    <scope>NUCLEOTIDE SEQUENCE</scope>
    <source>
        <strain evidence="5">JCVI_23_bin.16</strain>
    </source>
</reference>
<evidence type="ECO:0000256" key="1">
    <source>
        <dbReference type="ARBA" id="ARBA00022801"/>
    </source>
</evidence>
<dbReference type="Pfam" id="PF07554">
    <property type="entry name" value="FIVAR"/>
    <property type="match status" value="3"/>
</dbReference>
<organism evidence="5 6">
    <name type="scientific">Abiotrophia defectiva</name>
    <name type="common">Streptococcus defectivus</name>
    <dbReference type="NCBI Taxonomy" id="46125"/>
    <lineage>
        <taxon>Bacteria</taxon>
        <taxon>Bacillati</taxon>
        <taxon>Bacillota</taxon>
        <taxon>Bacilli</taxon>
        <taxon>Lactobacillales</taxon>
        <taxon>Aerococcaceae</taxon>
        <taxon>Abiotrophia</taxon>
    </lineage>
</organism>